<feature type="domain" description="CxC6 like cysteine cluster associated with KDZ" evidence="3">
    <location>
        <begin position="325"/>
        <end position="406"/>
    </location>
</feature>
<reference evidence="4 5" key="1">
    <citation type="submission" date="2019-05" db="EMBL/GenBank/DDBJ databases">
        <title>Emergence of the Ug99 lineage of the wheat stem rust pathogen through somatic hybridization.</title>
        <authorList>
            <person name="Li F."/>
            <person name="Upadhyaya N.M."/>
            <person name="Sperschneider J."/>
            <person name="Matny O."/>
            <person name="Nguyen-Phuc H."/>
            <person name="Mago R."/>
            <person name="Raley C."/>
            <person name="Miller M.E."/>
            <person name="Silverstein K.A.T."/>
            <person name="Henningsen E."/>
            <person name="Hirsch C.D."/>
            <person name="Visser B."/>
            <person name="Pretorius Z.A."/>
            <person name="Steffenson B.J."/>
            <person name="Schwessinger B."/>
            <person name="Dodds P.N."/>
            <person name="Figueroa M."/>
        </authorList>
    </citation>
    <scope>NUCLEOTIDE SEQUENCE [LARGE SCALE GENOMIC DNA]</scope>
    <source>
        <strain evidence="4">21-0</strain>
    </source>
</reference>
<protein>
    <recommendedName>
        <fullName evidence="6">CxC5 like cysteine cluster associated with KDZ domain-containing protein</fullName>
    </recommendedName>
</protein>
<dbReference type="PANTHER" id="PTHR34305:SF1">
    <property type="entry name" value="SWIM-TYPE DOMAIN-CONTAINING PROTEIN"/>
    <property type="match status" value="1"/>
</dbReference>
<dbReference type="Pfam" id="PF18721">
    <property type="entry name" value="CxC6"/>
    <property type="match status" value="1"/>
</dbReference>
<dbReference type="EMBL" id="VSWC01000144">
    <property type="protein sequence ID" value="KAA1078149.1"/>
    <property type="molecule type" value="Genomic_DNA"/>
</dbReference>
<keyword evidence="5" id="KW-1185">Reference proteome</keyword>
<evidence type="ECO:0000259" key="2">
    <source>
        <dbReference type="Pfam" id="PF18718"/>
    </source>
</evidence>
<gene>
    <name evidence="4" type="ORF">PGT21_029426</name>
</gene>
<feature type="compositionally biased region" description="Basic and acidic residues" evidence="1">
    <location>
        <begin position="457"/>
        <end position="473"/>
    </location>
</feature>
<dbReference type="Proteomes" id="UP000324748">
    <property type="component" value="Unassembled WGS sequence"/>
</dbReference>
<evidence type="ECO:0000313" key="4">
    <source>
        <dbReference type="EMBL" id="KAA1078149.1"/>
    </source>
</evidence>
<dbReference type="AlphaFoldDB" id="A0A5B0MQF6"/>
<proteinExistence type="predicted"/>
<evidence type="ECO:0008006" key="6">
    <source>
        <dbReference type="Google" id="ProtNLM"/>
    </source>
</evidence>
<feature type="domain" description="CxC5 like cysteine cluster associated with KDZ" evidence="2">
    <location>
        <begin position="109"/>
        <end position="224"/>
    </location>
</feature>
<dbReference type="InterPro" id="IPR041539">
    <property type="entry name" value="CxC5"/>
</dbReference>
<feature type="region of interest" description="Disordered" evidence="1">
    <location>
        <begin position="450"/>
        <end position="483"/>
    </location>
</feature>
<dbReference type="Pfam" id="PF18718">
    <property type="entry name" value="CxC5"/>
    <property type="match status" value="1"/>
</dbReference>
<comment type="caution">
    <text evidence="4">The sequence shown here is derived from an EMBL/GenBank/DDBJ whole genome shotgun (WGS) entry which is preliminary data.</text>
</comment>
<evidence type="ECO:0000313" key="5">
    <source>
        <dbReference type="Proteomes" id="UP000324748"/>
    </source>
</evidence>
<organism evidence="4 5">
    <name type="scientific">Puccinia graminis f. sp. tritici</name>
    <dbReference type="NCBI Taxonomy" id="56615"/>
    <lineage>
        <taxon>Eukaryota</taxon>
        <taxon>Fungi</taxon>
        <taxon>Dikarya</taxon>
        <taxon>Basidiomycota</taxon>
        <taxon>Pucciniomycotina</taxon>
        <taxon>Pucciniomycetes</taxon>
        <taxon>Pucciniales</taxon>
        <taxon>Pucciniaceae</taxon>
        <taxon>Puccinia</taxon>
    </lineage>
</organism>
<dbReference type="InterPro" id="IPR040898">
    <property type="entry name" value="CxC6"/>
</dbReference>
<dbReference type="OrthoDB" id="2505207at2759"/>
<accession>A0A5B0MQF6</accession>
<sequence length="652" mass="73987">MLLKAFVMILEAHDANIMASLTVQDMVKFLCVAADVVVRSEKSLQLTKHRRPIRFLAASLPSSIHHFLEVFWEASFHILKDCYINTQHQINSNGIMAELGDGRIPTRIVHQSLFPPVEHCQKCSKKRPMRRSSLFGYLYDVDGVHTIEHFSLYCQPCLTSYHVSYSTHKEQRTFYTTSQGRNHTLFQVHTHFFMTHRLAHHFKMSQMLQRCSVFSIANLYNSTFMGDHAPPIFTPQQSFFPRLSVEVCKDGMDIDTLIFNYASRDKVLMVPSSGMDRVRYNEAKKQCSSWIAAEGTAHKNHSCGLCTCITYSEETNNHSVVRAVVTDGLTIGHWRCSASAAQLENLAKELGHPAPDGPCRRTLDTVRNRYCSFHQPFLEGVCQAQPCIQPALPNQKTCGRQSHLDAAKTFGARVKSNFLLHSMLNRPGSNLNLDPTVHLEDESGEIEDLESLQQADESDRAEESQRSGEEGPAKKPTLSRARTHNDQLAVAPCGVILARQTMFNSESPSAVKLFLLDTFPKSMPQVILYDNACKLLAHIYKSPADERDQFTQSIVAVDAFHFKSHKEDDCFCRKWTDPNLYPQLKKDGSWIFNSSAAEIANIWYGGFASICRNMTAVHFNFFLNEMVRLRNIWICEKLSQRPNVVHIGTLTF</sequence>
<dbReference type="PANTHER" id="PTHR34305">
    <property type="entry name" value="EXPRESSED PROTEIN"/>
    <property type="match status" value="1"/>
</dbReference>
<evidence type="ECO:0000256" key="1">
    <source>
        <dbReference type="SAM" id="MobiDB-lite"/>
    </source>
</evidence>
<name>A0A5B0MQF6_PUCGR</name>
<evidence type="ECO:0000259" key="3">
    <source>
        <dbReference type="Pfam" id="PF18721"/>
    </source>
</evidence>